<dbReference type="AlphaFoldDB" id="A0A1B7LIH7"/>
<dbReference type="GO" id="GO:0008206">
    <property type="term" value="P:bile acid metabolic process"/>
    <property type="evidence" value="ECO:0007669"/>
    <property type="project" value="UniProtKB-ARBA"/>
</dbReference>
<dbReference type="GO" id="GO:0016616">
    <property type="term" value="F:oxidoreductase activity, acting on the CH-OH group of donors, NAD or NADP as acceptor"/>
    <property type="evidence" value="ECO:0007669"/>
    <property type="project" value="TreeGrafter"/>
</dbReference>
<organism evidence="3 4">
    <name type="scientific">Desulfotomaculum copahuensis</name>
    <dbReference type="NCBI Taxonomy" id="1838280"/>
    <lineage>
        <taxon>Bacteria</taxon>
        <taxon>Bacillati</taxon>
        <taxon>Bacillota</taxon>
        <taxon>Clostridia</taxon>
        <taxon>Eubacteriales</taxon>
        <taxon>Desulfotomaculaceae</taxon>
        <taxon>Desulfotomaculum</taxon>
    </lineage>
</organism>
<dbReference type="PRINTS" id="PR00080">
    <property type="entry name" value="SDRFAMILY"/>
</dbReference>
<keyword evidence="4" id="KW-1185">Reference proteome</keyword>
<dbReference type="PRINTS" id="PR00081">
    <property type="entry name" value="GDHRDH"/>
</dbReference>
<protein>
    <recommendedName>
        <fullName evidence="5">2-deoxy-D-gluconate 3-dehydrogenase</fullName>
    </recommendedName>
</protein>
<dbReference type="InterPro" id="IPR002347">
    <property type="entry name" value="SDR_fam"/>
</dbReference>
<keyword evidence="2" id="KW-0560">Oxidoreductase</keyword>
<dbReference type="InterPro" id="IPR036291">
    <property type="entry name" value="NAD(P)-bd_dom_sf"/>
</dbReference>
<dbReference type="NCBIfam" id="NF005559">
    <property type="entry name" value="PRK07231.1"/>
    <property type="match status" value="1"/>
</dbReference>
<evidence type="ECO:0000313" key="4">
    <source>
        <dbReference type="Proteomes" id="UP000078532"/>
    </source>
</evidence>
<evidence type="ECO:0000256" key="2">
    <source>
        <dbReference type="ARBA" id="ARBA00023002"/>
    </source>
</evidence>
<evidence type="ECO:0000313" key="3">
    <source>
        <dbReference type="EMBL" id="OAT86378.1"/>
    </source>
</evidence>
<proteinExistence type="inferred from homology"/>
<sequence length="253" mass="27497">MKNLFDLTGKTAIVTGASSGLGQQIAIGVAAYGANVVAVGSPRHGAESTIEEIKRRGGDAISLQTDVTNEAEVKKMVKQSLDRFGTIDIDYNVPGINIRKEALEMTEEEWNRVINTNLKGVYLCAKNIGEVMVKQRKGKIINMSSIFGTVCMKKQIAYATSKGGINQMTKVLAVEWAPFGVTVNAIAPAYMKTPLVRQVMEDISWYEDVKKRNAMERLGEPEEIIGPAVFLGSEASSFITGTILYVDGGWTAL</sequence>
<dbReference type="RefSeq" id="WP_066666305.1">
    <property type="nucleotide sequence ID" value="NZ_LYVF01000017.1"/>
</dbReference>
<dbReference type="Pfam" id="PF13561">
    <property type="entry name" value="adh_short_C2"/>
    <property type="match status" value="1"/>
</dbReference>
<accession>A0A1B7LIH7</accession>
<dbReference type="GO" id="GO:0006633">
    <property type="term" value="P:fatty acid biosynthetic process"/>
    <property type="evidence" value="ECO:0007669"/>
    <property type="project" value="TreeGrafter"/>
</dbReference>
<name>A0A1B7LIH7_9FIRM</name>
<gene>
    <name evidence="3" type="ORF">A6M21_16615</name>
</gene>
<dbReference type="OrthoDB" id="9803333at2"/>
<dbReference type="Gene3D" id="3.40.50.720">
    <property type="entry name" value="NAD(P)-binding Rossmann-like Domain"/>
    <property type="match status" value="1"/>
</dbReference>
<reference evidence="3 4" key="1">
    <citation type="submission" date="2016-04" db="EMBL/GenBank/DDBJ databases">
        <authorList>
            <person name="Evans L.H."/>
            <person name="Alamgir A."/>
            <person name="Owens N."/>
            <person name="Weber N.D."/>
            <person name="Virtaneva K."/>
            <person name="Barbian K."/>
            <person name="Babar A."/>
            <person name="Rosenke K."/>
        </authorList>
    </citation>
    <scope>NUCLEOTIDE SEQUENCE [LARGE SCALE GENOMIC DNA]</scope>
    <source>
        <strain evidence="3 4">LMa1</strain>
    </source>
</reference>
<dbReference type="FunFam" id="3.40.50.720:FF:000084">
    <property type="entry name" value="Short-chain dehydrogenase reductase"/>
    <property type="match status" value="1"/>
</dbReference>
<comment type="similarity">
    <text evidence="1">Belongs to the short-chain dehydrogenases/reductases (SDR) family.</text>
</comment>
<dbReference type="Proteomes" id="UP000078532">
    <property type="component" value="Unassembled WGS sequence"/>
</dbReference>
<dbReference type="PANTHER" id="PTHR42760">
    <property type="entry name" value="SHORT-CHAIN DEHYDROGENASES/REDUCTASES FAMILY MEMBER"/>
    <property type="match status" value="1"/>
</dbReference>
<dbReference type="STRING" id="1838280.A6M21_16615"/>
<dbReference type="InterPro" id="IPR020904">
    <property type="entry name" value="Sc_DH/Rdtase_CS"/>
</dbReference>
<evidence type="ECO:0000256" key="1">
    <source>
        <dbReference type="ARBA" id="ARBA00006484"/>
    </source>
</evidence>
<comment type="caution">
    <text evidence="3">The sequence shown here is derived from an EMBL/GenBank/DDBJ whole genome shotgun (WGS) entry which is preliminary data.</text>
</comment>
<dbReference type="PANTHER" id="PTHR42760:SF133">
    <property type="entry name" value="3-OXOACYL-[ACYL-CARRIER-PROTEIN] REDUCTASE"/>
    <property type="match status" value="1"/>
</dbReference>
<dbReference type="EMBL" id="LYVF01000017">
    <property type="protein sequence ID" value="OAT86378.1"/>
    <property type="molecule type" value="Genomic_DNA"/>
</dbReference>
<dbReference type="SUPFAM" id="SSF51735">
    <property type="entry name" value="NAD(P)-binding Rossmann-fold domains"/>
    <property type="match status" value="1"/>
</dbReference>
<dbReference type="GO" id="GO:0048038">
    <property type="term" value="F:quinone binding"/>
    <property type="evidence" value="ECO:0007669"/>
    <property type="project" value="TreeGrafter"/>
</dbReference>
<evidence type="ECO:0008006" key="5">
    <source>
        <dbReference type="Google" id="ProtNLM"/>
    </source>
</evidence>
<dbReference type="PROSITE" id="PS00061">
    <property type="entry name" value="ADH_SHORT"/>
    <property type="match status" value="1"/>
</dbReference>